<sequence length="575" mass="60794">MASGRHLEPDPAMFFGYSIGEDPTFLQNAPEPAPGAPLLDDSEHDMLNTWFEDMKSDDRTHGNIISNGIHLDNWLDVPQFVGSTTHLGLSHGLQHASLGDHIFSQDVLSSPSLVLAPAPGQMPPSRPMPPNMTPVIAPTPRSNSSPALPLHMGSVLGHSFSIMPGASLGIEQSPSDDMVAAANTLLSNGHHGTRHSSFNYGPRLHLSQPHHSLAGLELAPGPLQPVVAAAASPSALLPNTGHSGGSRLRTASLASSATPVHMTADLGTVQPSGLVFPNDTNTSQQILQSVTMVPVPAPVHRQELQWGTDQSFSQKQFTPRSEKETSEALMNIHFKSMECLEPNHSTGTTRPSSPTYDSAFAPLNLKTRTTSLSGAAEAGGNTGMAPPRKRRKGKGPQGDDIDKTIDEAPISAVSAMAGEVEEEGPGLTKNGKPRKRKAKAASNGNPPSQSSGSPGSLVLNTKDAVSANGTNPEAAGDAGPAPTKRRRSAAVTKPPRENLTEEQKRENHIKSEQKRRTLIKTGFDDLCIIVPNLQGGNLSKSLILTTAASWLTDLLEGNNRLKNQLSAMDSTAFSA</sequence>
<name>A0ABP0CLE8_9PEZI</name>
<dbReference type="PROSITE" id="PS50888">
    <property type="entry name" value="BHLH"/>
    <property type="match status" value="1"/>
</dbReference>
<keyword evidence="3" id="KW-0238">DNA-binding</keyword>
<feature type="region of interest" description="Disordered" evidence="6">
    <location>
        <begin position="339"/>
        <end position="359"/>
    </location>
</feature>
<protein>
    <recommendedName>
        <fullName evidence="7">BHLH domain-containing protein</fullName>
    </recommendedName>
</protein>
<dbReference type="InterPro" id="IPR036638">
    <property type="entry name" value="HLH_DNA-bd_sf"/>
</dbReference>
<dbReference type="Gene3D" id="4.10.280.10">
    <property type="entry name" value="Helix-loop-helix DNA-binding domain"/>
    <property type="match status" value="1"/>
</dbReference>
<comment type="subcellular location">
    <subcellularLocation>
        <location evidence="1">Nucleus</location>
    </subcellularLocation>
</comment>
<evidence type="ECO:0000256" key="6">
    <source>
        <dbReference type="SAM" id="MobiDB-lite"/>
    </source>
</evidence>
<dbReference type="Pfam" id="PF23181">
    <property type="entry name" value="bHLH_INO4"/>
    <property type="match status" value="1"/>
</dbReference>
<evidence type="ECO:0000256" key="1">
    <source>
        <dbReference type="ARBA" id="ARBA00004123"/>
    </source>
</evidence>
<evidence type="ECO:0000256" key="5">
    <source>
        <dbReference type="ARBA" id="ARBA00023242"/>
    </source>
</evidence>
<organism evidence="8 9">
    <name type="scientific">Sporothrix eucalyptigena</name>
    <dbReference type="NCBI Taxonomy" id="1812306"/>
    <lineage>
        <taxon>Eukaryota</taxon>
        <taxon>Fungi</taxon>
        <taxon>Dikarya</taxon>
        <taxon>Ascomycota</taxon>
        <taxon>Pezizomycotina</taxon>
        <taxon>Sordariomycetes</taxon>
        <taxon>Sordariomycetidae</taxon>
        <taxon>Ophiostomatales</taxon>
        <taxon>Ophiostomataceae</taxon>
        <taxon>Sporothrix</taxon>
    </lineage>
</organism>
<dbReference type="InterPro" id="IPR052207">
    <property type="entry name" value="Max-like/E-box_TFs"/>
</dbReference>
<feature type="compositionally biased region" description="Basic and acidic residues" evidence="6">
    <location>
        <begin position="494"/>
        <end position="512"/>
    </location>
</feature>
<evidence type="ECO:0000313" key="9">
    <source>
        <dbReference type="Proteomes" id="UP001642482"/>
    </source>
</evidence>
<evidence type="ECO:0000313" key="8">
    <source>
        <dbReference type="EMBL" id="CAK7232691.1"/>
    </source>
</evidence>
<gene>
    <name evidence="8" type="ORF">SEUCBS140593_008346</name>
</gene>
<dbReference type="PANTHER" id="PTHR15741">
    <property type="entry name" value="BASIC HELIX-LOOP-HELIX ZIP TRANSCRIPTION FACTOR"/>
    <property type="match status" value="1"/>
</dbReference>
<dbReference type="InterPro" id="IPR011598">
    <property type="entry name" value="bHLH_dom"/>
</dbReference>
<dbReference type="Proteomes" id="UP001642482">
    <property type="component" value="Unassembled WGS sequence"/>
</dbReference>
<accession>A0ABP0CLE8</accession>
<keyword evidence="2" id="KW-0805">Transcription regulation</keyword>
<reference evidence="8 9" key="1">
    <citation type="submission" date="2024-01" db="EMBL/GenBank/DDBJ databases">
        <authorList>
            <person name="Allen C."/>
            <person name="Tagirdzhanova G."/>
        </authorList>
    </citation>
    <scope>NUCLEOTIDE SEQUENCE [LARGE SCALE GENOMIC DNA]</scope>
</reference>
<evidence type="ECO:0000256" key="2">
    <source>
        <dbReference type="ARBA" id="ARBA00023015"/>
    </source>
</evidence>
<feature type="region of interest" description="Disordered" evidence="6">
    <location>
        <begin position="371"/>
        <end position="512"/>
    </location>
</feature>
<evidence type="ECO:0000256" key="3">
    <source>
        <dbReference type="ARBA" id="ARBA00023125"/>
    </source>
</evidence>
<proteinExistence type="predicted"/>
<evidence type="ECO:0000256" key="4">
    <source>
        <dbReference type="ARBA" id="ARBA00023163"/>
    </source>
</evidence>
<keyword evidence="4" id="KW-0804">Transcription</keyword>
<comment type="caution">
    <text evidence="8">The sequence shown here is derived from an EMBL/GenBank/DDBJ whole genome shotgun (WGS) entry which is preliminary data.</text>
</comment>
<evidence type="ECO:0000259" key="7">
    <source>
        <dbReference type="PROSITE" id="PS50888"/>
    </source>
</evidence>
<dbReference type="InterPro" id="IPR057072">
    <property type="entry name" value="bHLH_INO4"/>
</dbReference>
<feature type="compositionally biased region" description="Low complexity" evidence="6">
    <location>
        <begin position="442"/>
        <end position="456"/>
    </location>
</feature>
<keyword evidence="5" id="KW-0539">Nucleus</keyword>
<dbReference type="PANTHER" id="PTHR15741:SF27">
    <property type="entry name" value="TRANSCRIPTION FACTOR AP-4"/>
    <property type="match status" value="1"/>
</dbReference>
<feature type="domain" description="BHLH" evidence="7">
    <location>
        <begin position="503"/>
        <end position="554"/>
    </location>
</feature>
<feature type="compositionally biased region" description="Polar residues" evidence="6">
    <location>
        <begin position="343"/>
        <end position="356"/>
    </location>
</feature>
<dbReference type="CDD" id="cd11404">
    <property type="entry name" value="bHLHzip_Mlx_like"/>
    <property type="match status" value="1"/>
</dbReference>
<keyword evidence="9" id="KW-1185">Reference proteome</keyword>
<dbReference type="SUPFAM" id="SSF47459">
    <property type="entry name" value="HLH, helix-loop-helix DNA-binding domain"/>
    <property type="match status" value="1"/>
</dbReference>
<dbReference type="EMBL" id="CAWUHD010000114">
    <property type="protein sequence ID" value="CAK7232691.1"/>
    <property type="molecule type" value="Genomic_DNA"/>
</dbReference>